<dbReference type="OrthoDB" id="9805893at2"/>
<keyword evidence="1" id="KW-0812">Transmembrane</keyword>
<protein>
    <submittedName>
        <fullName evidence="2">Histidine kinase</fullName>
    </submittedName>
</protein>
<gene>
    <name evidence="2" type="ORF">E4O86_20420</name>
</gene>
<keyword evidence="1" id="KW-1133">Transmembrane helix</keyword>
<evidence type="ECO:0000313" key="3">
    <source>
        <dbReference type="Proteomes" id="UP000773614"/>
    </source>
</evidence>
<keyword evidence="2" id="KW-0418">Kinase</keyword>
<feature type="transmembrane region" description="Helical" evidence="1">
    <location>
        <begin position="7"/>
        <end position="29"/>
    </location>
</feature>
<dbReference type="GO" id="GO:0016301">
    <property type="term" value="F:kinase activity"/>
    <property type="evidence" value="ECO:0007669"/>
    <property type="project" value="UniProtKB-KW"/>
</dbReference>
<reference evidence="2" key="1">
    <citation type="submission" date="2019-03" db="EMBL/GenBank/DDBJ databases">
        <title>Afifella sp. nov., isolated from activated sludge.</title>
        <authorList>
            <person name="Li Q."/>
            <person name="Liu Y."/>
        </authorList>
    </citation>
    <scope>NUCLEOTIDE SEQUENCE</scope>
    <source>
        <strain evidence="2">L72</strain>
    </source>
</reference>
<comment type="caution">
    <text evidence="2">The sequence shown here is derived from an EMBL/GenBank/DDBJ whole genome shotgun (WGS) entry which is preliminary data.</text>
</comment>
<organism evidence="2 3">
    <name type="scientific">Propylenella binzhouense</name>
    <dbReference type="NCBI Taxonomy" id="2555902"/>
    <lineage>
        <taxon>Bacteria</taxon>
        <taxon>Pseudomonadati</taxon>
        <taxon>Pseudomonadota</taxon>
        <taxon>Alphaproteobacteria</taxon>
        <taxon>Hyphomicrobiales</taxon>
        <taxon>Propylenellaceae</taxon>
        <taxon>Propylenella</taxon>
    </lineage>
</organism>
<dbReference type="RefSeq" id="WP_161142407.1">
    <property type="nucleotide sequence ID" value="NZ_SPKJ01000119.1"/>
</dbReference>
<name>A0A964WVQ7_9HYPH</name>
<dbReference type="AlphaFoldDB" id="A0A964WVQ7"/>
<keyword evidence="1" id="KW-0472">Membrane</keyword>
<keyword evidence="2" id="KW-0808">Transferase</keyword>
<evidence type="ECO:0000313" key="2">
    <source>
        <dbReference type="EMBL" id="MYZ50075.1"/>
    </source>
</evidence>
<accession>A0A964WVQ7</accession>
<evidence type="ECO:0000256" key="1">
    <source>
        <dbReference type="SAM" id="Phobius"/>
    </source>
</evidence>
<proteinExistence type="predicted"/>
<keyword evidence="3" id="KW-1185">Reference proteome</keyword>
<sequence length="47" mass="5409">MPTLFRFLFVIAVIAALVYGTMLALVFFVEPTPHEMTERIPANRLDR</sequence>
<dbReference type="EMBL" id="SPKJ01000119">
    <property type="protein sequence ID" value="MYZ50075.1"/>
    <property type="molecule type" value="Genomic_DNA"/>
</dbReference>
<dbReference type="Proteomes" id="UP000773614">
    <property type="component" value="Unassembled WGS sequence"/>
</dbReference>